<feature type="domain" description="TonB-dependent receptor plug" evidence="7">
    <location>
        <begin position="124"/>
        <end position="227"/>
    </location>
</feature>
<dbReference type="InterPro" id="IPR037066">
    <property type="entry name" value="Plug_dom_sf"/>
</dbReference>
<dbReference type="Pfam" id="PF13715">
    <property type="entry name" value="CarbopepD_reg_2"/>
    <property type="match status" value="1"/>
</dbReference>
<dbReference type="SUPFAM" id="SSF56935">
    <property type="entry name" value="Porins"/>
    <property type="match status" value="1"/>
</dbReference>
<dbReference type="InterPro" id="IPR010104">
    <property type="entry name" value="TonB_rcpt_bac"/>
</dbReference>
<name>A0A9W6MPY3_9PROT</name>
<dbReference type="Proteomes" id="UP001143486">
    <property type="component" value="Unassembled WGS sequence"/>
</dbReference>
<feature type="signal peptide" evidence="5">
    <location>
        <begin position="1"/>
        <end position="18"/>
    </location>
</feature>
<keyword evidence="5" id="KW-0732">Signal</keyword>
<dbReference type="InterPro" id="IPR036942">
    <property type="entry name" value="Beta-barrel_TonB_sf"/>
</dbReference>
<keyword evidence="9" id="KW-1185">Reference proteome</keyword>
<evidence type="ECO:0000256" key="2">
    <source>
        <dbReference type="ARBA" id="ARBA00023136"/>
    </source>
</evidence>
<organism evidence="8 9">
    <name type="scientific">Maricaulis virginensis</name>
    <dbReference type="NCBI Taxonomy" id="144022"/>
    <lineage>
        <taxon>Bacteria</taxon>
        <taxon>Pseudomonadati</taxon>
        <taxon>Pseudomonadota</taxon>
        <taxon>Alphaproteobacteria</taxon>
        <taxon>Maricaulales</taxon>
        <taxon>Maricaulaceae</taxon>
        <taxon>Maricaulis</taxon>
    </lineage>
</organism>
<evidence type="ECO:0000313" key="9">
    <source>
        <dbReference type="Proteomes" id="UP001143486"/>
    </source>
</evidence>
<reference evidence="8" key="2">
    <citation type="submission" date="2023-01" db="EMBL/GenBank/DDBJ databases">
        <authorList>
            <person name="Sun Q."/>
            <person name="Evtushenko L."/>
        </authorList>
    </citation>
    <scope>NUCLEOTIDE SEQUENCE</scope>
    <source>
        <strain evidence="8">VKM B-1513</strain>
    </source>
</reference>
<evidence type="ECO:0000256" key="1">
    <source>
        <dbReference type="ARBA" id="ARBA00004442"/>
    </source>
</evidence>
<evidence type="ECO:0000259" key="7">
    <source>
        <dbReference type="Pfam" id="PF07715"/>
    </source>
</evidence>
<reference evidence="8" key="1">
    <citation type="journal article" date="2014" name="Int. J. Syst. Evol. Microbiol.">
        <title>Complete genome sequence of Corynebacterium casei LMG S-19264T (=DSM 44701T), isolated from a smear-ripened cheese.</title>
        <authorList>
            <consortium name="US DOE Joint Genome Institute (JGI-PGF)"/>
            <person name="Walter F."/>
            <person name="Albersmeier A."/>
            <person name="Kalinowski J."/>
            <person name="Ruckert C."/>
        </authorList>
    </citation>
    <scope>NUCLEOTIDE SEQUENCE</scope>
    <source>
        <strain evidence="8">VKM B-1513</strain>
    </source>
</reference>
<keyword evidence="3" id="KW-0998">Cell outer membrane</keyword>
<accession>A0A9W6MPY3</accession>
<dbReference type="Pfam" id="PF00593">
    <property type="entry name" value="TonB_dep_Rec_b-barrel"/>
    <property type="match status" value="1"/>
</dbReference>
<proteinExistence type="inferred from homology"/>
<keyword evidence="2 4" id="KW-0472">Membrane</keyword>
<dbReference type="Pfam" id="PF07715">
    <property type="entry name" value="Plug"/>
    <property type="match status" value="1"/>
</dbReference>
<dbReference type="InterPro" id="IPR012910">
    <property type="entry name" value="Plug_dom"/>
</dbReference>
<comment type="similarity">
    <text evidence="4">Belongs to the TonB-dependent receptor family.</text>
</comment>
<dbReference type="NCBIfam" id="TIGR01782">
    <property type="entry name" value="TonB-Xanth-Caul"/>
    <property type="match status" value="1"/>
</dbReference>
<dbReference type="Gene3D" id="2.60.40.1120">
    <property type="entry name" value="Carboxypeptidase-like, regulatory domain"/>
    <property type="match status" value="1"/>
</dbReference>
<evidence type="ECO:0000256" key="4">
    <source>
        <dbReference type="RuleBase" id="RU003357"/>
    </source>
</evidence>
<dbReference type="AlphaFoldDB" id="A0A9W6MPY3"/>
<dbReference type="EMBL" id="BSFE01000013">
    <property type="protein sequence ID" value="GLK53713.1"/>
    <property type="molecule type" value="Genomic_DNA"/>
</dbReference>
<dbReference type="SUPFAM" id="SSF49452">
    <property type="entry name" value="Starch-binding domain-like"/>
    <property type="match status" value="1"/>
</dbReference>
<evidence type="ECO:0000256" key="5">
    <source>
        <dbReference type="SAM" id="SignalP"/>
    </source>
</evidence>
<protein>
    <submittedName>
        <fullName evidence="8">TonB-dependent receptor</fullName>
    </submittedName>
</protein>
<dbReference type="InterPro" id="IPR013784">
    <property type="entry name" value="Carb-bd-like_fold"/>
</dbReference>
<evidence type="ECO:0000259" key="6">
    <source>
        <dbReference type="Pfam" id="PF00593"/>
    </source>
</evidence>
<comment type="subcellular location">
    <subcellularLocation>
        <location evidence="1 4">Cell outer membrane</location>
    </subcellularLocation>
</comment>
<comment type="caution">
    <text evidence="8">The sequence shown here is derived from an EMBL/GenBank/DDBJ whole genome shotgun (WGS) entry which is preliminary data.</text>
</comment>
<dbReference type="InterPro" id="IPR000531">
    <property type="entry name" value="Beta-barrel_TonB"/>
</dbReference>
<evidence type="ECO:0000256" key="3">
    <source>
        <dbReference type="ARBA" id="ARBA00023237"/>
    </source>
</evidence>
<keyword evidence="4" id="KW-0798">TonB box</keyword>
<dbReference type="GO" id="GO:0030246">
    <property type="term" value="F:carbohydrate binding"/>
    <property type="evidence" value="ECO:0007669"/>
    <property type="project" value="InterPro"/>
</dbReference>
<keyword evidence="8" id="KW-0675">Receptor</keyword>
<dbReference type="PANTHER" id="PTHR40980:SF4">
    <property type="entry name" value="TONB-DEPENDENT RECEPTOR-LIKE BETA-BARREL DOMAIN-CONTAINING PROTEIN"/>
    <property type="match status" value="1"/>
</dbReference>
<dbReference type="Gene3D" id="2.170.130.10">
    <property type="entry name" value="TonB-dependent receptor, plug domain"/>
    <property type="match status" value="1"/>
</dbReference>
<dbReference type="PANTHER" id="PTHR40980">
    <property type="entry name" value="PLUG DOMAIN-CONTAINING PROTEIN"/>
    <property type="match status" value="1"/>
</dbReference>
<feature type="chain" id="PRO_5040803374" evidence="5">
    <location>
        <begin position="19"/>
        <end position="930"/>
    </location>
</feature>
<dbReference type="GO" id="GO:0009279">
    <property type="term" value="C:cell outer membrane"/>
    <property type="evidence" value="ECO:0007669"/>
    <property type="project" value="UniProtKB-SubCell"/>
</dbReference>
<gene>
    <name evidence="8" type="ORF">GCM10017621_32210</name>
</gene>
<feature type="domain" description="TonB-dependent receptor-like beta-barrel" evidence="6">
    <location>
        <begin position="425"/>
        <end position="895"/>
    </location>
</feature>
<dbReference type="Gene3D" id="2.40.170.20">
    <property type="entry name" value="TonB-dependent receptor, beta-barrel domain"/>
    <property type="match status" value="1"/>
</dbReference>
<evidence type="ECO:0000313" key="8">
    <source>
        <dbReference type="EMBL" id="GLK53713.1"/>
    </source>
</evidence>
<sequence>MLGTASVLALAAATAAQAGTIAGRVMDGSRTVGLEGATIRIVETGQTVAAGSDGAFRIVGLAAGTYTLRISYVGAEPAETSVTLASVTDTATPVIVIGEDVDYVDNILVIGQRGALNSALSRQRANDGNIVVLSADAIGQFPDENVAEAARRAVGVNVLNDQGEGRFVSIRGLDPNLVSTSINGVRLTSPEAEDRQVGLDVIDADVLSSVVINKSLTPDMDGDSVGGNVEIETTSGLDVDHLYVRGRVASLYSDIEQEFGWRGSVNFANNFLDGRLGVAGSLSHQERVFGSESYEVDGGWETDESVPFPNEVEMRNYQITRERTTAALNFDYRWSNELSFYLRNTWSDFSDHEYRNRVEVKLEDAEYNDAASSGDLAAFVAEEMEIDRDIKDRLETQMIFATDFGGEWLRGNTTVDWSLSYVHSEEEEPNRLDTDFSYEFEDDESFGVDVSNPLMPQLVYGGGQTTASVFDPSIYENAGFEVTNGLAQDREYAAALNIRHDFNYGGMATYIQYGVRARMRDKKYALDFDVYEDDGNLTLDQVVRSVDYSQDRLGPVPDPVAVRDYFNANLGALELDPIASDIDSYGATYGVEEDIMAAYLMGSIENGPLSVVGGFRIEQTDVSAYGYEAFLAEEDATVGGVTLDEDTVIVTPQYVSDDYTDVLPSILARYEVAENWIARASYYASIQRPNPGQFAPRLLVEQNDDDEIEGELGNPDLQRLEADNFEASLEWYPNNDAVVYLGYFFKDLENVIGPIQYENELINGRLFDEADSYINLPEAEVSGWEFNYQQALDFLPVEGFIAGFNATLADSEATLPDGRVVPLPRQSDEVWNAVLGYDQGPWDLRAVVSHRSEFLDEIRGDAGEDRIVLDHTQLDLSAKFRFNDHLQIFGDLKNVTDEPYRAVTRPDGVDRVEQFEEYGWSAVFGVRFTY</sequence>